<dbReference type="PANTHER" id="PTHR23081:SF36">
    <property type="entry name" value="RNA POLYMERASE II SUBUNIT A C-TERMINAL DOMAIN PHOSPHATASE"/>
    <property type="match status" value="1"/>
</dbReference>
<dbReference type="InterPro" id="IPR004274">
    <property type="entry name" value="FCP1_dom"/>
</dbReference>
<protein>
    <recommendedName>
        <fullName evidence="2">protein-serine/threonine phosphatase</fullName>
        <ecNumber evidence="2">3.1.3.16</ecNumber>
    </recommendedName>
</protein>
<comment type="caution">
    <text evidence="8">The sequence shown here is derived from an EMBL/GenBank/DDBJ whole genome shotgun (WGS) entry which is preliminary data.</text>
</comment>
<dbReference type="PROSITE" id="PS50969">
    <property type="entry name" value="FCP1"/>
    <property type="match status" value="1"/>
</dbReference>
<dbReference type="SMART" id="SM00577">
    <property type="entry name" value="CPDc"/>
    <property type="match status" value="1"/>
</dbReference>
<evidence type="ECO:0000256" key="1">
    <source>
        <dbReference type="ARBA" id="ARBA00004123"/>
    </source>
</evidence>
<dbReference type="Gene3D" id="3.40.50.1000">
    <property type="entry name" value="HAD superfamily/HAD-like"/>
    <property type="match status" value="1"/>
</dbReference>
<dbReference type="InterPro" id="IPR023214">
    <property type="entry name" value="HAD_sf"/>
</dbReference>
<evidence type="ECO:0000256" key="4">
    <source>
        <dbReference type="ARBA" id="ARBA00023242"/>
    </source>
</evidence>
<evidence type="ECO:0000259" key="7">
    <source>
        <dbReference type="PROSITE" id="PS50969"/>
    </source>
</evidence>
<feature type="domain" description="FCP1 homology" evidence="7">
    <location>
        <begin position="1"/>
        <end position="114"/>
    </location>
</feature>
<dbReference type="EC" id="3.1.3.16" evidence="2"/>
<dbReference type="InterPro" id="IPR036412">
    <property type="entry name" value="HAD-like_sf"/>
</dbReference>
<comment type="catalytic activity">
    <reaction evidence="6">
        <text>O-phospho-L-threonyl-[protein] + H2O = L-threonyl-[protein] + phosphate</text>
        <dbReference type="Rhea" id="RHEA:47004"/>
        <dbReference type="Rhea" id="RHEA-COMP:11060"/>
        <dbReference type="Rhea" id="RHEA-COMP:11605"/>
        <dbReference type="ChEBI" id="CHEBI:15377"/>
        <dbReference type="ChEBI" id="CHEBI:30013"/>
        <dbReference type="ChEBI" id="CHEBI:43474"/>
        <dbReference type="ChEBI" id="CHEBI:61977"/>
        <dbReference type="EC" id="3.1.3.16"/>
    </reaction>
</comment>
<evidence type="ECO:0000313" key="9">
    <source>
        <dbReference type="Proteomes" id="UP001604277"/>
    </source>
</evidence>
<dbReference type="SUPFAM" id="SSF56784">
    <property type="entry name" value="HAD-like"/>
    <property type="match status" value="1"/>
</dbReference>
<evidence type="ECO:0000256" key="5">
    <source>
        <dbReference type="ARBA" id="ARBA00047761"/>
    </source>
</evidence>
<gene>
    <name evidence="8" type="ORF">Fot_18550</name>
</gene>
<evidence type="ECO:0000256" key="3">
    <source>
        <dbReference type="ARBA" id="ARBA00022801"/>
    </source>
</evidence>
<reference evidence="9" key="1">
    <citation type="submission" date="2024-07" db="EMBL/GenBank/DDBJ databases">
        <title>Two chromosome-level genome assemblies of Korean endemic species Abeliophyllum distichum and Forsythia ovata (Oleaceae).</title>
        <authorList>
            <person name="Jang H."/>
        </authorList>
    </citation>
    <scope>NUCLEOTIDE SEQUENCE [LARGE SCALE GENOMIC DNA]</scope>
</reference>
<dbReference type="EMBL" id="JBFOLJ010000005">
    <property type="protein sequence ID" value="KAL2537159.1"/>
    <property type="molecule type" value="Genomic_DNA"/>
</dbReference>
<accession>A0ABD1VII1</accession>
<name>A0ABD1VII1_9LAMI</name>
<dbReference type="PANTHER" id="PTHR23081">
    <property type="entry name" value="RNA POLYMERASE II CTD PHOSPHATASE"/>
    <property type="match status" value="1"/>
</dbReference>
<evidence type="ECO:0000256" key="2">
    <source>
        <dbReference type="ARBA" id="ARBA00013081"/>
    </source>
</evidence>
<organism evidence="8 9">
    <name type="scientific">Forsythia ovata</name>
    <dbReference type="NCBI Taxonomy" id="205694"/>
    <lineage>
        <taxon>Eukaryota</taxon>
        <taxon>Viridiplantae</taxon>
        <taxon>Streptophyta</taxon>
        <taxon>Embryophyta</taxon>
        <taxon>Tracheophyta</taxon>
        <taxon>Spermatophyta</taxon>
        <taxon>Magnoliopsida</taxon>
        <taxon>eudicotyledons</taxon>
        <taxon>Gunneridae</taxon>
        <taxon>Pentapetalae</taxon>
        <taxon>asterids</taxon>
        <taxon>lamiids</taxon>
        <taxon>Lamiales</taxon>
        <taxon>Oleaceae</taxon>
        <taxon>Forsythieae</taxon>
        <taxon>Forsythia</taxon>
    </lineage>
</organism>
<dbReference type="Pfam" id="PF03031">
    <property type="entry name" value="NIF"/>
    <property type="match status" value="1"/>
</dbReference>
<proteinExistence type="predicted"/>
<keyword evidence="4" id="KW-0539">Nucleus</keyword>
<dbReference type="Proteomes" id="UP001604277">
    <property type="component" value="Unassembled WGS sequence"/>
</dbReference>
<keyword evidence="3" id="KW-0378">Hydrolase</keyword>
<comment type="subcellular location">
    <subcellularLocation>
        <location evidence="1">Nucleus</location>
    </subcellularLocation>
</comment>
<dbReference type="AlphaFoldDB" id="A0ABD1VII1"/>
<dbReference type="InterPro" id="IPR039189">
    <property type="entry name" value="Fcp1"/>
</dbReference>
<dbReference type="GO" id="GO:0004722">
    <property type="term" value="F:protein serine/threonine phosphatase activity"/>
    <property type="evidence" value="ECO:0007669"/>
    <property type="project" value="UniProtKB-EC"/>
</dbReference>
<sequence length="114" mass="13268">MTKLRPFVNTFLKEGSKLFEMYIYTMGKRSYALEMAKLLDHKDIHFHSRVIAKEDCTQRHQKGLDVVLGKESAILILDDTESILKTVRTEVLKGCKVIFDSVPKDEHLRLWKMA</sequence>
<evidence type="ECO:0000256" key="6">
    <source>
        <dbReference type="ARBA" id="ARBA00048336"/>
    </source>
</evidence>
<comment type="catalytic activity">
    <reaction evidence="5">
        <text>O-phospho-L-seryl-[protein] + H2O = L-seryl-[protein] + phosphate</text>
        <dbReference type="Rhea" id="RHEA:20629"/>
        <dbReference type="Rhea" id="RHEA-COMP:9863"/>
        <dbReference type="Rhea" id="RHEA-COMP:11604"/>
        <dbReference type="ChEBI" id="CHEBI:15377"/>
        <dbReference type="ChEBI" id="CHEBI:29999"/>
        <dbReference type="ChEBI" id="CHEBI:43474"/>
        <dbReference type="ChEBI" id="CHEBI:83421"/>
        <dbReference type="EC" id="3.1.3.16"/>
    </reaction>
</comment>
<evidence type="ECO:0000313" key="8">
    <source>
        <dbReference type="EMBL" id="KAL2537159.1"/>
    </source>
</evidence>
<keyword evidence="9" id="KW-1185">Reference proteome</keyword>
<dbReference type="GO" id="GO:0005634">
    <property type="term" value="C:nucleus"/>
    <property type="evidence" value="ECO:0007669"/>
    <property type="project" value="UniProtKB-SubCell"/>
</dbReference>